<organism evidence="1 2">
    <name type="scientific">Caerostris darwini</name>
    <dbReference type="NCBI Taxonomy" id="1538125"/>
    <lineage>
        <taxon>Eukaryota</taxon>
        <taxon>Metazoa</taxon>
        <taxon>Ecdysozoa</taxon>
        <taxon>Arthropoda</taxon>
        <taxon>Chelicerata</taxon>
        <taxon>Arachnida</taxon>
        <taxon>Araneae</taxon>
        <taxon>Araneomorphae</taxon>
        <taxon>Entelegynae</taxon>
        <taxon>Araneoidea</taxon>
        <taxon>Araneidae</taxon>
        <taxon>Caerostris</taxon>
    </lineage>
</organism>
<dbReference type="AlphaFoldDB" id="A0AAV4Q662"/>
<gene>
    <name evidence="1" type="ORF">CDAR_622661</name>
</gene>
<reference evidence="1 2" key="1">
    <citation type="submission" date="2021-06" db="EMBL/GenBank/DDBJ databases">
        <title>Caerostris darwini draft genome.</title>
        <authorList>
            <person name="Kono N."/>
            <person name="Arakawa K."/>
        </authorList>
    </citation>
    <scope>NUCLEOTIDE SEQUENCE [LARGE SCALE GENOMIC DNA]</scope>
</reference>
<evidence type="ECO:0008006" key="3">
    <source>
        <dbReference type="Google" id="ProtNLM"/>
    </source>
</evidence>
<name>A0AAV4Q662_9ARAC</name>
<accession>A0AAV4Q662</accession>
<dbReference type="EMBL" id="BPLQ01003811">
    <property type="protein sequence ID" value="GIY03485.1"/>
    <property type="molecule type" value="Genomic_DNA"/>
</dbReference>
<protein>
    <recommendedName>
        <fullName evidence="3">Secreted protein</fullName>
    </recommendedName>
</protein>
<evidence type="ECO:0000313" key="2">
    <source>
        <dbReference type="Proteomes" id="UP001054837"/>
    </source>
</evidence>
<dbReference type="Proteomes" id="UP001054837">
    <property type="component" value="Unassembled WGS sequence"/>
</dbReference>
<keyword evidence="2" id="KW-1185">Reference proteome</keyword>
<sequence>MPRIAAKGMSSRTSLIYRRSINPFASNSLCTVLLLTIISLASARVLNSGDSSTIRSIASSCVDESAPCVLPPTSCRLFVGYTLPVFRSLSSTLWITLASGNDVMDSDENTP</sequence>
<evidence type="ECO:0000313" key="1">
    <source>
        <dbReference type="EMBL" id="GIY03485.1"/>
    </source>
</evidence>
<proteinExistence type="predicted"/>
<comment type="caution">
    <text evidence="1">The sequence shown here is derived from an EMBL/GenBank/DDBJ whole genome shotgun (WGS) entry which is preliminary data.</text>
</comment>